<dbReference type="GO" id="GO:0006526">
    <property type="term" value="P:L-arginine biosynthetic process"/>
    <property type="evidence" value="ECO:0007669"/>
    <property type="project" value="InterPro"/>
</dbReference>
<evidence type="ECO:0000256" key="5">
    <source>
        <dbReference type="ARBA" id="ARBA00022813"/>
    </source>
</evidence>
<sequence>MNSISPFAPETEYQPLPVSGVRFATHSCGLKDSGGDDLLLVALPEGTAVAGVFTRSSTAAAPVDACRANLPLGVARALIVHSGNANAFTGKMGEAVVWETSAAIADIFGCSPRMVYSAATGIIGRSFSPEKIVSHLVDLAGRLDANGGAAAARTIMTTDTFPKSTSRKVATSQGNIVLTGLAKGAGMIAPDMATLLSFVFTDAKIAPTDLQRSLNVANQKSYSKISVDGDTSTNDTLLLFATGQSTAETLSGADLAVFTEALTDLLKELALLIVRDGEGITKFIKVDVNGARTDAEALSAARAIAGSPLVKTAIAGGHPNWGRIIMAVGKSGATVNKRNMSVNLGGIPVARSGDPVAHNRDEDLNAHMGGREIHIEVDLAAGTASDTVYTCDLTYGYVEINAFYKT</sequence>
<dbReference type="InterPro" id="IPR002813">
    <property type="entry name" value="Arg_biosynth_ArgJ"/>
</dbReference>
<name>A0A3P3ZNL5_9ZZZZ</name>
<keyword evidence="4 7" id="KW-0808">Transferase</keyword>
<organism evidence="7">
    <name type="scientific">mine drainage metagenome</name>
    <dbReference type="NCBI Taxonomy" id="410659"/>
    <lineage>
        <taxon>unclassified sequences</taxon>
        <taxon>metagenomes</taxon>
        <taxon>ecological metagenomes</taxon>
    </lineage>
</organism>
<accession>A0A3P3ZNL5</accession>
<dbReference type="PANTHER" id="PTHR23100:SF0">
    <property type="entry name" value="ARGININE BIOSYNTHESIS BIFUNCTIONAL PROTEIN ARGJ, MITOCHONDRIAL"/>
    <property type="match status" value="1"/>
</dbReference>
<dbReference type="EC" id="2.3.1.1" evidence="7"/>
<comment type="subcellular location">
    <subcellularLocation>
        <location evidence="1">Cytoplasm</location>
    </subcellularLocation>
</comment>
<evidence type="ECO:0000256" key="6">
    <source>
        <dbReference type="ARBA" id="ARBA00023315"/>
    </source>
</evidence>
<dbReference type="NCBIfam" id="TIGR00120">
    <property type="entry name" value="ArgJ"/>
    <property type="match status" value="1"/>
</dbReference>
<dbReference type="GO" id="GO:0005737">
    <property type="term" value="C:cytoplasm"/>
    <property type="evidence" value="ECO:0007669"/>
    <property type="project" value="UniProtKB-SubCell"/>
</dbReference>
<dbReference type="AlphaFoldDB" id="A0A3P3ZNL5"/>
<dbReference type="Gene3D" id="3.60.70.12">
    <property type="entry name" value="L-amino peptidase D-ALA esterase/amidase"/>
    <property type="match status" value="1"/>
</dbReference>
<dbReference type="FunFam" id="3.10.20.340:FF:000003">
    <property type="entry name" value="Arginine biosynthesis bifunctional protein ArgJ"/>
    <property type="match status" value="1"/>
</dbReference>
<dbReference type="GO" id="GO:0004042">
    <property type="term" value="F:L-glutamate N-acetyltransferase activity"/>
    <property type="evidence" value="ECO:0007669"/>
    <property type="project" value="TreeGrafter"/>
</dbReference>
<comment type="similarity">
    <text evidence="2">Belongs to the ArgJ family.</text>
</comment>
<dbReference type="InterPro" id="IPR016117">
    <property type="entry name" value="ArgJ-like_dom_sf"/>
</dbReference>
<evidence type="ECO:0000256" key="1">
    <source>
        <dbReference type="ARBA" id="ARBA00004496"/>
    </source>
</evidence>
<gene>
    <name evidence="7" type="primary">argJ</name>
    <name evidence="7" type="ORF">CARN8_2560001</name>
</gene>
<reference evidence="7" key="1">
    <citation type="submission" date="2018-10" db="EMBL/GenBank/DDBJ databases">
        <authorList>
            <person name="Plewniak F."/>
        </authorList>
    </citation>
    <scope>NUCLEOTIDE SEQUENCE</scope>
</reference>
<evidence type="ECO:0000256" key="2">
    <source>
        <dbReference type="ARBA" id="ARBA00006774"/>
    </source>
</evidence>
<dbReference type="PANTHER" id="PTHR23100">
    <property type="entry name" value="ARGININE BIOSYNTHESIS BIFUNCTIONAL PROTEIN ARGJ"/>
    <property type="match status" value="1"/>
</dbReference>
<dbReference type="HAMAP" id="MF_01106">
    <property type="entry name" value="ArgJ"/>
    <property type="match status" value="1"/>
</dbReference>
<keyword evidence="6 7" id="KW-0012">Acyltransferase</keyword>
<evidence type="ECO:0000256" key="3">
    <source>
        <dbReference type="ARBA" id="ARBA00022490"/>
    </source>
</evidence>
<dbReference type="EC" id="2.3.1.35" evidence="7"/>
<dbReference type="InterPro" id="IPR042195">
    <property type="entry name" value="ArgJ_beta_C"/>
</dbReference>
<protein>
    <submittedName>
        <fullName evidence="7">Glutamate N-acetyltransferase / Amino-acid acetyltransferase</fullName>
        <ecNumber evidence="7">2.3.1.1</ecNumber>
        <ecNumber evidence="7">2.3.1.35</ecNumber>
    </submittedName>
</protein>
<dbReference type="Pfam" id="PF01960">
    <property type="entry name" value="ArgJ"/>
    <property type="match status" value="1"/>
</dbReference>
<dbReference type="NCBIfam" id="NF003802">
    <property type="entry name" value="PRK05388.1"/>
    <property type="match status" value="1"/>
</dbReference>
<dbReference type="GO" id="GO:0006592">
    <property type="term" value="P:ornithine biosynthetic process"/>
    <property type="evidence" value="ECO:0007669"/>
    <property type="project" value="TreeGrafter"/>
</dbReference>
<dbReference type="Gene3D" id="3.10.20.340">
    <property type="entry name" value="ArgJ beta chain, C-terminal domain"/>
    <property type="match status" value="1"/>
</dbReference>
<dbReference type="EMBL" id="UOYP01000175">
    <property type="protein sequence ID" value="VAY87902.1"/>
    <property type="molecule type" value="Genomic_DNA"/>
</dbReference>
<dbReference type="SUPFAM" id="SSF56266">
    <property type="entry name" value="DmpA/ArgJ-like"/>
    <property type="match status" value="1"/>
</dbReference>
<keyword evidence="5" id="KW-0068">Autocatalytic cleavage</keyword>
<evidence type="ECO:0000313" key="7">
    <source>
        <dbReference type="EMBL" id="VAY87902.1"/>
    </source>
</evidence>
<proteinExistence type="inferred from homology"/>
<dbReference type="GO" id="GO:0004358">
    <property type="term" value="F:L-glutamate N-acetyltransferase activity, acting on acetyl-L-ornithine as donor"/>
    <property type="evidence" value="ECO:0007669"/>
    <property type="project" value="UniProtKB-EC"/>
</dbReference>
<keyword evidence="3" id="KW-0963">Cytoplasm</keyword>
<evidence type="ECO:0000256" key="4">
    <source>
        <dbReference type="ARBA" id="ARBA00022679"/>
    </source>
</evidence>
<dbReference type="CDD" id="cd02152">
    <property type="entry name" value="OAT"/>
    <property type="match status" value="1"/>
</dbReference>